<proteinExistence type="predicted"/>
<accession>A0A068NL32</accession>
<dbReference type="EMBL" id="CP007139">
    <property type="protein sequence ID" value="AIE84117.1"/>
    <property type="molecule type" value="Genomic_DNA"/>
</dbReference>
<dbReference type="AlphaFoldDB" id="A0A068NL32"/>
<dbReference type="Gene3D" id="1.10.287.1490">
    <property type="match status" value="1"/>
</dbReference>
<dbReference type="HOGENOM" id="CLU_073076_2_2_0"/>
<dbReference type="KEGG" id="fgi:OP10G_0749"/>
<feature type="domain" description="CT398-like coiled coil hairpin" evidence="2">
    <location>
        <begin position="12"/>
        <end position="189"/>
    </location>
</feature>
<dbReference type="STRING" id="661478.OP10G_0749"/>
<organism evidence="3 4">
    <name type="scientific">Fimbriimonas ginsengisoli Gsoil 348</name>
    <dbReference type="NCBI Taxonomy" id="661478"/>
    <lineage>
        <taxon>Bacteria</taxon>
        <taxon>Bacillati</taxon>
        <taxon>Armatimonadota</taxon>
        <taxon>Fimbriimonadia</taxon>
        <taxon>Fimbriimonadales</taxon>
        <taxon>Fimbriimonadaceae</taxon>
        <taxon>Fimbriimonas</taxon>
    </lineage>
</organism>
<name>A0A068NL32_FIMGI</name>
<evidence type="ECO:0000256" key="1">
    <source>
        <dbReference type="SAM" id="Coils"/>
    </source>
</evidence>
<dbReference type="Proteomes" id="UP000027982">
    <property type="component" value="Chromosome"/>
</dbReference>
<dbReference type="eggNOG" id="COG1579">
    <property type="taxonomic scope" value="Bacteria"/>
</dbReference>
<keyword evidence="4" id="KW-1185">Reference proteome</keyword>
<keyword evidence="1" id="KW-0175">Coiled coil</keyword>
<protein>
    <recommendedName>
        <fullName evidence="2">CT398-like coiled coil hairpin domain-containing protein</fullName>
    </recommendedName>
</protein>
<dbReference type="InterPro" id="IPR056003">
    <property type="entry name" value="CT398_CC_hairpin"/>
</dbReference>
<dbReference type="OrthoDB" id="9795058at2"/>
<sequence>MASAELQRLWKLARIDTGLVEIRKRAGVLDVGQKIQAEIQQLETLLAEVGGEAHALHAEQRDLELRQKTIEDKLQKFSKEMYGGKLASSREIENMEREIESLKRQRDREDERLLELFELVPPAQAKAKKIEDRIADAKTRLAARKKQAVLDKTALEQEFARLTAARPEAVKGISPILLAKYEGLRQKSGGIAMVEVNGSSCGGCGTNIAERTLQALREDKLATCEACHRILYFTTGAI</sequence>
<dbReference type="Pfam" id="PF24481">
    <property type="entry name" value="CT398_CC"/>
    <property type="match status" value="1"/>
</dbReference>
<reference evidence="3 4" key="1">
    <citation type="journal article" date="2014" name="PLoS ONE">
        <title>The first complete genome sequence of the class fimbriimonadia in the phylum armatimonadetes.</title>
        <authorList>
            <person name="Hu Z.Y."/>
            <person name="Wang Y.Z."/>
            <person name="Im W.T."/>
            <person name="Wang S.Y."/>
            <person name="Zhao G.P."/>
            <person name="Zheng H.J."/>
            <person name="Quan Z.X."/>
        </authorList>
    </citation>
    <scope>NUCLEOTIDE SEQUENCE [LARGE SCALE GENOMIC DNA]</scope>
    <source>
        <strain evidence="3">Gsoil 348</strain>
    </source>
</reference>
<dbReference type="RefSeq" id="WP_025227238.1">
    <property type="nucleotide sequence ID" value="NZ_CP007139.1"/>
</dbReference>
<evidence type="ECO:0000313" key="4">
    <source>
        <dbReference type="Proteomes" id="UP000027982"/>
    </source>
</evidence>
<evidence type="ECO:0000259" key="2">
    <source>
        <dbReference type="Pfam" id="PF24481"/>
    </source>
</evidence>
<evidence type="ECO:0000313" key="3">
    <source>
        <dbReference type="EMBL" id="AIE84117.1"/>
    </source>
</evidence>
<feature type="coiled-coil region" evidence="1">
    <location>
        <begin position="60"/>
        <end position="147"/>
    </location>
</feature>
<gene>
    <name evidence="3" type="ORF">OP10G_0749</name>
</gene>